<protein>
    <submittedName>
        <fullName evidence="1">Phosphoglycolate phosphatase</fullName>
    </submittedName>
</protein>
<dbReference type="GO" id="GO:0006281">
    <property type="term" value="P:DNA repair"/>
    <property type="evidence" value="ECO:0007669"/>
    <property type="project" value="TreeGrafter"/>
</dbReference>
<dbReference type="OrthoDB" id="9797743at2"/>
<gene>
    <name evidence="1" type="ORF">MPLG2_0040</name>
</gene>
<dbReference type="PANTHER" id="PTHR43434:SF1">
    <property type="entry name" value="PHOSPHOGLYCOLATE PHOSPHATASE"/>
    <property type="match status" value="1"/>
</dbReference>
<dbReference type="GO" id="GO:0008967">
    <property type="term" value="F:phosphoglycolate phosphatase activity"/>
    <property type="evidence" value="ECO:0007669"/>
    <property type="project" value="TreeGrafter"/>
</dbReference>
<dbReference type="Gene3D" id="3.40.50.1000">
    <property type="entry name" value="HAD superfamily/HAD-like"/>
    <property type="match status" value="1"/>
</dbReference>
<dbReference type="PANTHER" id="PTHR43434">
    <property type="entry name" value="PHOSPHOGLYCOLATE PHOSPHATASE"/>
    <property type="match status" value="1"/>
</dbReference>
<dbReference type="SFLD" id="SFLDG01129">
    <property type="entry name" value="C1.5:_HAD__Beta-PGM__Phosphata"/>
    <property type="match status" value="1"/>
</dbReference>
<dbReference type="InterPro" id="IPR023214">
    <property type="entry name" value="HAD_sf"/>
</dbReference>
<dbReference type="InterPro" id="IPR023198">
    <property type="entry name" value="PGP-like_dom2"/>
</dbReference>
<dbReference type="NCBIfam" id="TIGR01509">
    <property type="entry name" value="HAD-SF-IA-v3"/>
    <property type="match status" value="1"/>
</dbReference>
<dbReference type="RefSeq" id="WP_105184397.1">
    <property type="nucleotide sequence ID" value="NZ_BAAAGO010000016.1"/>
</dbReference>
<dbReference type="EMBL" id="LT985188">
    <property type="protein sequence ID" value="SPD85076.1"/>
    <property type="molecule type" value="Genomic_DNA"/>
</dbReference>
<dbReference type="Proteomes" id="UP000238164">
    <property type="component" value="Chromosome 1"/>
</dbReference>
<dbReference type="KEGG" id="mgg:MPLG2_0040"/>
<name>A0A2N9JCA4_9ACTN</name>
<dbReference type="Pfam" id="PF13419">
    <property type="entry name" value="HAD_2"/>
    <property type="match status" value="1"/>
</dbReference>
<dbReference type="InterPro" id="IPR041492">
    <property type="entry name" value="HAD_2"/>
</dbReference>
<reference evidence="1 2" key="1">
    <citation type="submission" date="2018-02" db="EMBL/GenBank/DDBJ databases">
        <authorList>
            <person name="Cohen D.B."/>
            <person name="Kent A.D."/>
        </authorList>
    </citation>
    <scope>NUCLEOTIDE SEQUENCE [LARGE SCALE GENOMIC DNA]</scope>
    <source>
        <strain evidence="1">1</strain>
    </source>
</reference>
<dbReference type="Gene3D" id="1.10.150.240">
    <property type="entry name" value="Putative phosphatase, domain 2"/>
    <property type="match status" value="1"/>
</dbReference>
<dbReference type="SUPFAM" id="SSF56784">
    <property type="entry name" value="HAD-like"/>
    <property type="match status" value="1"/>
</dbReference>
<proteinExistence type="predicted"/>
<evidence type="ECO:0000313" key="1">
    <source>
        <dbReference type="EMBL" id="SPD85076.1"/>
    </source>
</evidence>
<keyword evidence="2" id="KW-1185">Reference proteome</keyword>
<dbReference type="SFLD" id="SFLDG01135">
    <property type="entry name" value="C1.5.6:_HAD__Beta-PGM__Phospha"/>
    <property type="match status" value="1"/>
</dbReference>
<sequence>MNFVAPKTVLFDLDGTLADTVPLIVATFQRTVSQALGWEPTLAQCKEWIGRSLTETFTTLAPEVADELTARYLEWNLANHQAYVRPFDGVGALIGGLRASGRPFGVVTSKRHASALVSLECVGLTGQIPLLVTEEDTATHKPSPEPLLHALNQMGADAADAVYVGDAIVDMQAARAAGVRGIGVTWGAASAEELRAAEPTAVVHSVGELQTLLGL</sequence>
<dbReference type="InterPro" id="IPR036412">
    <property type="entry name" value="HAD-like_sf"/>
</dbReference>
<evidence type="ECO:0000313" key="2">
    <source>
        <dbReference type="Proteomes" id="UP000238164"/>
    </source>
</evidence>
<accession>A0A2N9JCA4</accession>
<organism evidence="1 2">
    <name type="scientific">Micropruina glycogenica</name>
    <dbReference type="NCBI Taxonomy" id="75385"/>
    <lineage>
        <taxon>Bacteria</taxon>
        <taxon>Bacillati</taxon>
        <taxon>Actinomycetota</taxon>
        <taxon>Actinomycetes</taxon>
        <taxon>Propionibacteriales</taxon>
        <taxon>Nocardioidaceae</taxon>
        <taxon>Micropruina</taxon>
    </lineage>
</organism>
<dbReference type="AlphaFoldDB" id="A0A2N9JCA4"/>
<dbReference type="NCBIfam" id="TIGR01549">
    <property type="entry name" value="HAD-SF-IA-v1"/>
    <property type="match status" value="1"/>
</dbReference>
<dbReference type="InterPro" id="IPR050155">
    <property type="entry name" value="HAD-like_hydrolase_sf"/>
</dbReference>
<dbReference type="InterPro" id="IPR006439">
    <property type="entry name" value="HAD-SF_hydro_IA"/>
</dbReference>
<dbReference type="SFLD" id="SFLDS00003">
    <property type="entry name" value="Haloacid_Dehalogenase"/>
    <property type="match status" value="1"/>
</dbReference>